<dbReference type="STRING" id="1454001.AW08_03535"/>
<dbReference type="Proteomes" id="UP000020218">
    <property type="component" value="Unassembled WGS sequence"/>
</dbReference>
<comment type="caution">
    <text evidence="3">The sequence shown here is derived from an EMBL/GenBank/DDBJ whole genome shotgun (WGS) entry which is preliminary data.</text>
</comment>
<dbReference type="Gene3D" id="2.20.130.30">
    <property type="entry name" value="Protein of unknown function DUF2782"/>
    <property type="match status" value="1"/>
</dbReference>
<evidence type="ECO:0000313" key="3">
    <source>
        <dbReference type="EMBL" id="EXI64994.1"/>
    </source>
</evidence>
<dbReference type="Pfam" id="PF11191">
    <property type="entry name" value="DUF2782"/>
    <property type="match status" value="1"/>
</dbReference>
<feature type="compositionally biased region" description="Pro residues" evidence="1">
    <location>
        <begin position="25"/>
        <end position="39"/>
    </location>
</feature>
<dbReference type="InterPro" id="IPR021357">
    <property type="entry name" value="DUF2782"/>
</dbReference>
<name>A0A011PFI6_9PROT</name>
<evidence type="ECO:0000256" key="1">
    <source>
        <dbReference type="SAM" id="MobiDB-lite"/>
    </source>
</evidence>
<accession>A0A011PFI6</accession>
<evidence type="ECO:0000256" key="2">
    <source>
        <dbReference type="SAM" id="SignalP"/>
    </source>
</evidence>
<dbReference type="EMBL" id="JFAX01000030">
    <property type="protein sequence ID" value="EXI64994.1"/>
    <property type="molecule type" value="Genomic_DNA"/>
</dbReference>
<feature type="region of interest" description="Disordered" evidence="1">
    <location>
        <begin position="21"/>
        <end position="44"/>
    </location>
</feature>
<feature type="chain" id="PRO_5001461312" description="DUF2782 domain-containing protein" evidence="2">
    <location>
        <begin position="21"/>
        <end position="113"/>
    </location>
</feature>
<dbReference type="AlphaFoldDB" id="A0A011PFI6"/>
<keyword evidence="4" id="KW-1185">Reference proteome</keyword>
<gene>
    <name evidence="3" type="ORF">AW08_03535</name>
</gene>
<evidence type="ECO:0008006" key="5">
    <source>
        <dbReference type="Google" id="ProtNLM"/>
    </source>
</evidence>
<feature type="signal peptide" evidence="2">
    <location>
        <begin position="1"/>
        <end position="20"/>
    </location>
</feature>
<evidence type="ECO:0000313" key="4">
    <source>
        <dbReference type="Proteomes" id="UP000020218"/>
    </source>
</evidence>
<dbReference type="PATRIC" id="fig|1454001.3.peg.3573"/>
<keyword evidence="2" id="KW-0732">Signal</keyword>
<proteinExistence type="predicted"/>
<organism evidence="3 4">
    <name type="scientific">Candidatus Accumulibacter adjunctus</name>
    <dbReference type="NCBI Taxonomy" id="1454001"/>
    <lineage>
        <taxon>Bacteria</taxon>
        <taxon>Pseudomonadati</taxon>
        <taxon>Pseudomonadota</taxon>
        <taxon>Betaproteobacteria</taxon>
        <taxon>Candidatus Accumulibacter</taxon>
    </lineage>
</organism>
<sequence>MRRTHAFLATLVLATAPVLAQTPPDLQPLPAVPPPPPEMAPLDASLEPEVTIVRRDGETIEEHRVGGRLYMIRVTPAHGVPYILVDHQGDGNFARHSIGGPPISVPMWTIGTF</sequence>
<reference evidence="3" key="1">
    <citation type="submission" date="2014-02" db="EMBL/GenBank/DDBJ databases">
        <title>Expanding our view of genomic diversity in Candidatus Accumulibacter clades.</title>
        <authorList>
            <person name="Skennerton C.T."/>
            <person name="Barr J.J."/>
            <person name="Slater F.R."/>
            <person name="Bond P.L."/>
            <person name="Tyson G.W."/>
        </authorList>
    </citation>
    <scope>NUCLEOTIDE SEQUENCE [LARGE SCALE GENOMIC DNA]</scope>
</reference>
<protein>
    <recommendedName>
        <fullName evidence="5">DUF2782 domain-containing protein</fullName>
    </recommendedName>
</protein>